<feature type="region of interest" description="Disordered" evidence="1">
    <location>
        <begin position="29"/>
        <end position="51"/>
    </location>
</feature>
<dbReference type="AlphaFoldDB" id="A0A1Y1BUS4"/>
<dbReference type="EMBL" id="AP018112">
    <property type="protein sequence ID" value="BAX61227.1"/>
    <property type="molecule type" value="Genomic_DNA"/>
</dbReference>
<protein>
    <submittedName>
        <fullName evidence="2">Uncharacterized protein</fullName>
    </submittedName>
</protein>
<name>A0A1Y1BUS4_9BURK</name>
<gene>
    <name evidence="2" type="ORF">BSFP_040940</name>
</gene>
<dbReference type="Proteomes" id="UP000218432">
    <property type="component" value="Chromosome 2"/>
</dbReference>
<evidence type="ECO:0000256" key="1">
    <source>
        <dbReference type="SAM" id="MobiDB-lite"/>
    </source>
</evidence>
<evidence type="ECO:0000313" key="2">
    <source>
        <dbReference type="EMBL" id="BAX61227.1"/>
    </source>
</evidence>
<evidence type="ECO:0000313" key="3">
    <source>
        <dbReference type="Proteomes" id="UP000218432"/>
    </source>
</evidence>
<organism evidence="2 3">
    <name type="scientific">Burkholderia stabilis</name>
    <dbReference type="NCBI Taxonomy" id="95485"/>
    <lineage>
        <taxon>Bacteria</taxon>
        <taxon>Pseudomonadati</taxon>
        <taxon>Pseudomonadota</taxon>
        <taxon>Betaproteobacteria</taxon>
        <taxon>Burkholderiales</taxon>
        <taxon>Burkholderiaceae</taxon>
        <taxon>Burkholderia</taxon>
        <taxon>Burkholderia cepacia complex</taxon>
    </lineage>
</organism>
<feature type="compositionally biased region" description="Basic residues" evidence="1">
    <location>
        <begin position="33"/>
        <end position="44"/>
    </location>
</feature>
<proteinExistence type="predicted"/>
<accession>A0A1Y1BUS4</accession>
<sequence>MNSMLELFAAHRNTFDTYAARPAHASRCDRSRFSRIHPHSRRSTIARERMP</sequence>
<reference evidence="2 3" key="1">
    <citation type="journal article" date="2017" name="Genome Announc.">
        <title>Complete Genome Sequence of Burkholderia stabilis FERMP-21014.</title>
        <authorList>
            <person name="Konishi K."/>
            <person name="Kumagai T."/>
            <person name="Sakasegawa S."/>
            <person name="Tamura T."/>
        </authorList>
    </citation>
    <scope>NUCLEOTIDE SEQUENCE [LARGE SCALE GENOMIC DNA]</scope>
    <source>
        <strain evidence="2 3">FERMP-21014</strain>
    </source>
</reference>